<gene>
    <name evidence="2" type="ORF">Acr_06g0008470</name>
</gene>
<comment type="caution">
    <text evidence="2">The sequence shown here is derived from an EMBL/GenBank/DDBJ whole genome shotgun (WGS) entry which is preliminary data.</text>
</comment>
<dbReference type="EMBL" id="BJWL01000006">
    <property type="protein sequence ID" value="GFY88907.1"/>
    <property type="molecule type" value="Genomic_DNA"/>
</dbReference>
<name>A0A7J0ETJ7_9ERIC</name>
<evidence type="ECO:0000313" key="3">
    <source>
        <dbReference type="Proteomes" id="UP000585474"/>
    </source>
</evidence>
<accession>A0A7J0ETJ7</accession>
<evidence type="ECO:0000313" key="2">
    <source>
        <dbReference type="EMBL" id="GFY88907.1"/>
    </source>
</evidence>
<keyword evidence="3" id="KW-1185">Reference proteome</keyword>
<dbReference type="AlphaFoldDB" id="A0A7J0ETJ7"/>
<dbReference type="Proteomes" id="UP000585474">
    <property type="component" value="Unassembled WGS sequence"/>
</dbReference>
<protein>
    <submittedName>
        <fullName evidence="2">Uncharacterized protein</fullName>
    </submittedName>
</protein>
<keyword evidence="1" id="KW-0175">Coiled coil</keyword>
<feature type="coiled-coil region" evidence="1">
    <location>
        <begin position="135"/>
        <end position="172"/>
    </location>
</feature>
<evidence type="ECO:0000256" key="1">
    <source>
        <dbReference type="SAM" id="Coils"/>
    </source>
</evidence>
<proteinExistence type="predicted"/>
<reference evidence="2 3" key="1">
    <citation type="submission" date="2019-07" db="EMBL/GenBank/DDBJ databases">
        <title>De Novo Assembly of kiwifruit Actinidia rufa.</title>
        <authorList>
            <person name="Sugita-Konishi S."/>
            <person name="Sato K."/>
            <person name="Mori E."/>
            <person name="Abe Y."/>
            <person name="Kisaki G."/>
            <person name="Hamano K."/>
            <person name="Suezawa K."/>
            <person name="Otani M."/>
            <person name="Fukuda T."/>
            <person name="Manabe T."/>
            <person name="Gomi K."/>
            <person name="Tabuchi M."/>
            <person name="Akimitsu K."/>
            <person name="Kataoka I."/>
        </authorList>
    </citation>
    <scope>NUCLEOTIDE SEQUENCE [LARGE SCALE GENOMIC DNA]</scope>
    <source>
        <strain evidence="3">cv. Fuchu</strain>
    </source>
</reference>
<sequence length="306" mass="33891">MNRRQDQVVFVVKLVDAALSIFVFSSNDEHSDILIRFPPQSVRGVKIVGLSSGNLDIIKLRNLKKAAPATNSSTATAPHIFLKSIDLIMGLVKMIVALTRAVMLPNDEKSVGDAACSSKEFASDAACPMEHSVKLKREKKKSSSLESDLKKAKLALANVDQLKADLVDAEQAWWWHVAQCTNESLTGANRVGDNYARQVTKVRSESFLEGWLACLVELVVLEDNPAWTKAAPALKFFEPPVPYSSMVLDSFDEEEYMNRENEDIPKPVLAHVMCYALQPGLCGLWGCDGRWLAHQDLCTFNLCIPI</sequence>
<organism evidence="2 3">
    <name type="scientific">Actinidia rufa</name>
    <dbReference type="NCBI Taxonomy" id="165716"/>
    <lineage>
        <taxon>Eukaryota</taxon>
        <taxon>Viridiplantae</taxon>
        <taxon>Streptophyta</taxon>
        <taxon>Embryophyta</taxon>
        <taxon>Tracheophyta</taxon>
        <taxon>Spermatophyta</taxon>
        <taxon>Magnoliopsida</taxon>
        <taxon>eudicotyledons</taxon>
        <taxon>Gunneridae</taxon>
        <taxon>Pentapetalae</taxon>
        <taxon>asterids</taxon>
        <taxon>Ericales</taxon>
        <taxon>Actinidiaceae</taxon>
        <taxon>Actinidia</taxon>
    </lineage>
</organism>